<proteinExistence type="predicted"/>
<dbReference type="InterPro" id="IPR036291">
    <property type="entry name" value="NAD(P)-bd_dom_sf"/>
</dbReference>
<feature type="domain" description="NmrA-like" evidence="1">
    <location>
        <begin position="4"/>
        <end position="263"/>
    </location>
</feature>
<dbReference type="Proteomes" id="UP000050424">
    <property type="component" value="Unassembled WGS sequence"/>
</dbReference>
<protein>
    <recommendedName>
        <fullName evidence="1">NmrA-like domain-containing protein</fullName>
    </recommendedName>
</protein>
<reference evidence="2 3" key="1">
    <citation type="submission" date="2015-09" db="EMBL/GenBank/DDBJ databases">
        <title>Draft genome of a European isolate of the apple canker pathogen Neonectria ditissima.</title>
        <authorList>
            <person name="Gomez-Cortecero A."/>
            <person name="Harrison R.J."/>
            <person name="Armitage A.D."/>
        </authorList>
    </citation>
    <scope>NUCLEOTIDE SEQUENCE [LARGE SCALE GENOMIC DNA]</scope>
    <source>
        <strain evidence="2 3">R09/05</strain>
    </source>
</reference>
<dbReference type="Gene3D" id="3.40.50.720">
    <property type="entry name" value="NAD(P)-binding Rossmann-like Domain"/>
    <property type="match status" value="1"/>
</dbReference>
<evidence type="ECO:0000313" key="2">
    <source>
        <dbReference type="EMBL" id="KPM35297.1"/>
    </source>
</evidence>
<evidence type="ECO:0000313" key="3">
    <source>
        <dbReference type="Proteomes" id="UP000050424"/>
    </source>
</evidence>
<dbReference type="InterPro" id="IPR051604">
    <property type="entry name" value="Ergot_Alk_Oxidoreductase"/>
</dbReference>
<dbReference type="Gene3D" id="3.90.25.10">
    <property type="entry name" value="UDP-galactose 4-epimerase, domain 1"/>
    <property type="match status" value="1"/>
</dbReference>
<accession>A0A0P7ARK0</accession>
<comment type="caution">
    <text evidence="2">The sequence shown here is derived from an EMBL/GenBank/DDBJ whole genome shotgun (WGS) entry which is preliminary data.</text>
</comment>
<sequence length="299" mass="32492">MAPIITVVPASTKAGKETIATLLRSPSQPLIRAVYRDPSKAPAEFTAHLNFEAKTGDVSTGTSLDFSGSDAVFYVPPPTYDGTDLREFATQAANNVKKALQDALIVKKLLLFSSMGAQYDHGIGVLCINHISDTILKNAVPEVLIIKPGYFQENWVHAFGTIQADPPVLYSPMTPVDHKIPMVSLIDVGKACAQALLDEEKRASPHYFDLYGPRHYSTTDVKLAVEEVTGKKVEIIAIEKEHLAGFFAEQVPPAYVQDFVEMTASALPGGTMAGDFGDHEHTIKGKVQLVEALRKLYPA</sequence>
<dbReference type="PANTHER" id="PTHR43162:SF1">
    <property type="entry name" value="PRESTALK A DIFFERENTIATION PROTEIN A"/>
    <property type="match status" value="1"/>
</dbReference>
<dbReference type="InterPro" id="IPR008030">
    <property type="entry name" value="NmrA-like"/>
</dbReference>
<organism evidence="2 3">
    <name type="scientific">Neonectria ditissima</name>
    <dbReference type="NCBI Taxonomy" id="78410"/>
    <lineage>
        <taxon>Eukaryota</taxon>
        <taxon>Fungi</taxon>
        <taxon>Dikarya</taxon>
        <taxon>Ascomycota</taxon>
        <taxon>Pezizomycotina</taxon>
        <taxon>Sordariomycetes</taxon>
        <taxon>Hypocreomycetidae</taxon>
        <taxon>Hypocreales</taxon>
        <taxon>Nectriaceae</taxon>
        <taxon>Neonectria</taxon>
    </lineage>
</organism>
<gene>
    <name evidence="2" type="ORF">AK830_g11285</name>
</gene>
<evidence type="ECO:0000259" key="1">
    <source>
        <dbReference type="Pfam" id="PF05368"/>
    </source>
</evidence>
<dbReference type="SUPFAM" id="SSF51735">
    <property type="entry name" value="NAD(P)-binding Rossmann-fold domains"/>
    <property type="match status" value="1"/>
</dbReference>
<keyword evidence="3" id="KW-1185">Reference proteome</keyword>
<dbReference type="EMBL" id="LKCW01000261">
    <property type="protein sequence ID" value="KPM35297.1"/>
    <property type="molecule type" value="Genomic_DNA"/>
</dbReference>
<dbReference type="PANTHER" id="PTHR43162">
    <property type="match status" value="1"/>
</dbReference>
<dbReference type="AlphaFoldDB" id="A0A0P7ARK0"/>
<dbReference type="OrthoDB" id="419598at2759"/>
<dbReference type="Pfam" id="PF05368">
    <property type="entry name" value="NmrA"/>
    <property type="match status" value="1"/>
</dbReference>
<name>A0A0P7ARK0_9HYPO</name>